<dbReference type="InterPro" id="IPR053005">
    <property type="entry name" value="Nuclear_Pos-Cytoskel_Interact"/>
</dbReference>
<dbReference type="GO" id="GO:0000226">
    <property type="term" value="P:microtubule cytoskeleton organization"/>
    <property type="evidence" value="ECO:0007669"/>
    <property type="project" value="TreeGrafter"/>
</dbReference>
<accession>A0A4P9Z8Q9</accession>
<sequence length="265" mass="29642">MCAVHDCVAVLQDAYRELLTPDLERVKDLAAEHKHVCYAQEDAEELKTLAHNPPVAHVTEMATRAKLVAVSVDAYRSLEQRPDAPTLDQSQAHAQRNNLELMEFEELTRLRDTVACPDKDFLVLSLAAEGYVMVPSAEFEKSLEDKQKAENMKLIPKEQYELLRATRDAPSLEFITNKAQQHACVVVERDAYVQLVERYELPTRDLVTSLAAAMGLAVLELAQLDEFHQLRTKDANPAADDITAKAEKLGLAAVPVDELVDLRAR</sequence>
<name>A0A4P9Z8Q9_9ASCO</name>
<evidence type="ECO:0000313" key="1">
    <source>
        <dbReference type="EMBL" id="RKP28652.1"/>
    </source>
</evidence>
<dbReference type="GO" id="GO:0005739">
    <property type="term" value="C:mitochondrion"/>
    <property type="evidence" value="ECO:0007669"/>
    <property type="project" value="TreeGrafter"/>
</dbReference>
<dbReference type="OrthoDB" id="2149224at2759"/>
<dbReference type="AlphaFoldDB" id="A0A4P9Z8Q9"/>
<dbReference type="GO" id="GO:0015631">
    <property type="term" value="F:tubulin binding"/>
    <property type="evidence" value="ECO:0007669"/>
    <property type="project" value="TreeGrafter"/>
</dbReference>
<dbReference type="GO" id="GO:0005938">
    <property type="term" value="C:cell cortex"/>
    <property type="evidence" value="ECO:0007669"/>
    <property type="project" value="TreeGrafter"/>
</dbReference>
<reference evidence="2" key="1">
    <citation type="journal article" date="2018" name="Nat. Microbiol.">
        <title>Leveraging single-cell genomics to expand the fungal tree of life.</title>
        <authorList>
            <person name="Ahrendt S.R."/>
            <person name="Quandt C.A."/>
            <person name="Ciobanu D."/>
            <person name="Clum A."/>
            <person name="Salamov A."/>
            <person name="Andreopoulos B."/>
            <person name="Cheng J.F."/>
            <person name="Woyke T."/>
            <person name="Pelin A."/>
            <person name="Henrissat B."/>
            <person name="Reynolds N.K."/>
            <person name="Benny G.L."/>
            <person name="Smith M.E."/>
            <person name="James T.Y."/>
            <person name="Grigoriev I.V."/>
        </authorList>
    </citation>
    <scope>NUCLEOTIDE SEQUENCE [LARGE SCALE GENOMIC DNA]</scope>
    <source>
        <strain evidence="2">Baker2002</strain>
    </source>
</reference>
<gene>
    <name evidence="1" type="ORF">METBISCDRAFT_28931</name>
</gene>
<protein>
    <submittedName>
        <fullName evidence="1">Uncharacterized protein</fullName>
    </submittedName>
</protein>
<dbReference type="EMBL" id="ML004724">
    <property type="protein sequence ID" value="RKP28652.1"/>
    <property type="molecule type" value="Genomic_DNA"/>
</dbReference>
<proteinExistence type="predicted"/>
<dbReference type="PANTHER" id="PTHR28190:SF2">
    <property type="entry name" value="MIGRATION PROTEIN, PUTATIVE (AFU_ORTHOLOGUE AFUA_2G07730)-RELATED"/>
    <property type="match status" value="1"/>
</dbReference>
<keyword evidence="2" id="KW-1185">Reference proteome</keyword>
<feature type="non-terminal residue" evidence="1">
    <location>
        <position position="265"/>
    </location>
</feature>
<dbReference type="PANTHER" id="PTHR28190">
    <property type="entry name" value="NUCLEAR MIGRATION PROTEIN NUM1"/>
    <property type="match status" value="1"/>
</dbReference>
<evidence type="ECO:0000313" key="2">
    <source>
        <dbReference type="Proteomes" id="UP000268321"/>
    </source>
</evidence>
<dbReference type="Proteomes" id="UP000268321">
    <property type="component" value="Unassembled WGS sequence"/>
</dbReference>
<organism evidence="1 2">
    <name type="scientific">Metschnikowia bicuspidata</name>
    <dbReference type="NCBI Taxonomy" id="27322"/>
    <lineage>
        <taxon>Eukaryota</taxon>
        <taxon>Fungi</taxon>
        <taxon>Dikarya</taxon>
        <taxon>Ascomycota</taxon>
        <taxon>Saccharomycotina</taxon>
        <taxon>Pichiomycetes</taxon>
        <taxon>Metschnikowiaceae</taxon>
        <taxon>Metschnikowia</taxon>
    </lineage>
</organism>